<comment type="caution">
    <text evidence="3">The sequence shown here is derived from an EMBL/GenBank/DDBJ whole genome shotgun (WGS) entry which is preliminary data.</text>
</comment>
<evidence type="ECO:0000256" key="1">
    <source>
        <dbReference type="SAM" id="MobiDB-lite"/>
    </source>
</evidence>
<feature type="region of interest" description="Disordered" evidence="1">
    <location>
        <begin position="376"/>
        <end position="456"/>
    </location>
</feature>
<gene>
    <name evidence="3" type="ORF">CDD81_7794</name>
</gene>
<dbReference type="Proteomes" id="UP000226192">
    <property type="component" value="Unassembled WGS sequence"/>
</dbReference>
<protein>
    <submittedName>
        <fullName evidence="3">Uncharacterized protein</fullName>
    </submittedName>
</protein>
<dbReference type="EMBL" id="NJET01000089">
    <property type="protein sequence ID" value="PHH61866.1"/>
    <property type="molecule type" value="Genomic_DNA"/>
</dbReference>
<reference evidence="3 4" key="1">
    <citation type="submission" date="2017-06" db="EMBL/GenBank/DDBJ databases">
        <title>Ant-infecting Ophiocordyceps genomes reveal a high diversity of potential behavioral manipulation genes and a possible major role for enterotoxins.</title>
        <authorList>
            <person name="De Bekker C."/>
            <person name="Evans H.C."/>
            <person name="Brachmann A."/>
            <person name="Hughes D.P."/>
        </authorList>
    </citation>
    <scope>NUCLEOTIDE SEQUENCE [LARGE SCALE GENOMIC DNA]</scope>
    <source>
        <strain evidence="3 4">Map64</strain>
    </source>
</reference>
<proteinExistence type="predicted"/>
<keyword evidence="4" id="KW-1185">Reference proteome</keyword>
<accession>A0A2C5Y2H2</accession>
<dbReference type="OrthoDB" id="10373191at2759"/>
<feature type="region of interest" description="Disordered" evidence="1">
    <location>
        <begin position="182"/>
        <end position="264"/>
    </location>
</feature>
<feature type="compositionally biased region" description="Basic and acidic residues" evidence="1">
    <location>
        <begin position="182"/>
        <end position="196"/>
    </location>
</feature>
<feature type="chain" id="PRO_5012338220" evidence="2">
    <location>
        <begin position="18"/>
        <end position="463"/>
    </location>
</feature>
<evidence type="ECO:0000256" key="2">
    <source>
        <dbReference type="SAM" id="SignalP"/>
    </source>
</evidence>
<feature type="signal peptide" evidence="2">
    <location>
        <begin position="1"/>
        <end position="17"/>
    </location>
</feature>
<evidence type="ECO:0000313" key="3">
    <source>
        <dbReference type="EMBL" id="PHH61866.1"/>
    </source>
</evidence>
<organism evidence="3 4">
    <name type="scientific">Ophiocordyceps australis</name>
    <dbReference type="NCBI Taxonomy" id="1399860"/>
    <lineage>
        <taxon>Eukaryota</taxon>
        <taxon>Fungi</taxon>
        <taxon>Dikarya</taxon>
        <taxon>Ascomycota</taxon>
        <taxon>Pezizomycotina</taxon>
        <taxon>Sordariomycetes</taxon>
        <taxon>Hypocreomycetidae</taxon>
        <taxon>Hypocreales</taxon>
        <taxon>Ophiocordycipitaceae</taxon>
        <taxon>Ophiocordyceps</taxon>
    </lineage>
</organism>
<keyword evidence="2" id="KW-0732">Signal</keyword>
<sequence>MRRIVLLLLVLLGTAVADKERNKHKKKLYDLDKKHDPWTKKDIRFIAYGATMFNRPNCTGWIDKGPYVNFGCNDRCYLASGAMSVMLEGDYYEWFPRIVGSFYWRKTWKNPMWAKYRIPGFKWDSEQDGPMVFTYDFSQCSPEAIMDRVMIPNEGTAICYTFSRPVYSFNLKLQRLCDYHAEISDGGGPKDPRDGIEFDEGDKDPGNETWSGQGPKQDGRPAPPKDAQVPGENDSFARPPHMHGGTGPGSGMRRWTLGKQGDWGKDEREARKYMGGERQHISRELKNEMLHQRFFDDWAKPERDEDKAEPLDHAYSRAPGVIWGDMARDQVGFWGVKWEEKAPGNAAKKMYDAAVLGYAQCKKCYKEAKKQVKDAAKEWRKAERRRQRKAGRRQRKKDKLDLDRGQRDEKKWLEGDGPAETITKPGNATNKGPWIIQTGSQAADAKREPWGKTKPQWKMWHIY</sequence>
<name>A0A2C5Y2H2_9HYPO</name>
<evidence type="ECO:0000313" key="4">
    <source>
        <dbReference type="Proteomes" id="UP000226192"/>
    </source>
</evidence>
<dbReference type="AlphaFoldDB" id="A0A2C5Y2H2"/>
<feature type="compositionally biased region" description="Basic and acidic residues" evidence="1">
    <location>
        <begin position="398"/>
        <end position="414"/>
    </location>
</feature>
<feature type="compositionally biased region" description="Basic residues" evidence="1">
    <location>
        <begin position="382"/>
        <end position="397"/>
    </location>
</feature>